<sequence>MMKQTPILVAFVLLGILTFQWVDWPPDAPSSEASGETGGAQPVASPGQPDLITRLETQEARDHYVSITERPLFRPDRRPEPPVDEQSGPEVPQESAELSVFDLNAVLITPDIVSAWVRDPAQPKLRRLRIGDDLQGWAVLDIQEDRVLLERQGQQDALILRDYSKAAPASAPSPPARKALPRPPPRAPVRAEPPQQ</sequence>
<dbReference type="EMBL" id="JABZEO010000001">
    <property type="protein sequence ID" value="NVZ07659.1"/>
    <property type="molecule type" value="Genomic_DNA"/>
</dbReference>
<dbReference type="Proteomes" id="UP000592294">
    <property type="component" value="Unassembled WGS sequence"/>
</dbReference>
<reference evidence="2 3" key="1">
    <citation type="submission" date="2020-06" db="EMBL/GenBank/DDBJ databases">
        <title>Whole-genome sequence of Allochromatium humboldtianum DSM 21881, type strain.</title>
        <authorList>
            <person name="Kyndt J.A."/>
            <person name="Meyer T.E."/>
        </authorList>
    </citation>
    <scope>NUCLEOTIDE SEQUENCE [LARGE SCALE GENOMIC DNA]</scope>
    <source>
        <strain evidence="2 3">DSM 21881</strain>
    </source>
</reference>
<comment type="caution">
    <text evidence="2">The sequence shown here is derived from an EMBL/GenBank/DDBJ whole genome shotgun (WGS) entry which is preliminary data.</text>
</comment>
<feature type="region of interest" description="Disordered" evidence="1">
    <location>
        <begin position="27"/>
        <end position="54"/>
    </location>
</feature>
<name>A0A850QZF1_9GAMM</name>
<evidence type="ECO:0008006" key="4">
    <source>
        <dbReference type="Google" id="ProtNLM"/>
    </source>
</evidence>
<evidence type="ECO:0000313" key="3">
    <source>
        <dbReference type="Proteomes" id="UP000592294"/>
    </source>
</evidence>
<feature type="compositionally biased region" description="Basic and acidic residues" evidence="1">
    <location>
        <begin position="71"/>
        <end position="81"/>
    </location>
</feature>
<feature type="region of interest" description="Disordered" evidence="1">
    <location>
        <begin position="66"/>
        <end position="95"/>
    </location>
</feature>
<protein>
    <recommendedName>
        <fullName evidence="4">Type II secretion system protein GspC N-terminal domain-containing protein</fullName>
    </recommendedName>
</protein>
<evidence type="ECO:0000256" key="1">
    <source>
        <dbReference type="SAM" id="MobiDB-lite"/>
    </source>
</evidence>
<proteinExistence type="predicted"/>
<feature type="compositionally biased region" description="Pro residues" evidence="1">
    <location>
        <begin position="171"/>
        <end position="187"/>
    </location>
</feature>
<feature type="region of interest" description="Disordered" evidence="1">
    <location>
        <begin position="163"/>
        <end position="196"/>
    </location>
</feature>
<evidence type="ECO:0000313" key="2">
    <source>
        <dbReference type="EMBL" id="NVZ07659.1"/>
    </source>
</evidence>
<dbReference type="AlphaFoldDB" id="A0A850QZF1"/>
<organism evidence="2 3">
    <name type="scientific">Allochromatium humboldtianum</name>
    <dbReference type="NCBI Taxonomy" id="504901"/>
    <lineage>
        <taxon>Bacteria</taxon>
        <taxon>Pseudomonadati</taxon>
        <taxon>Pseudomonadota</taxon>
        <taxon>Gammaproteobacteria</taxon>
        <taxon>Chromatiales</taxon>
        <taxon>Chromatiaceae</taxon>
        <taxon>Allochromatium</taxon>
    </lineage>
</organism>
<keyword evidence="3" id="KW-1185">Reference proteome</keyword>
<accession>A0A850QZF1</accession>
<gene>
    <name evidence="2" type="ORF">HW932_00100</name>
</gene>